<comment type="caution">
    <text evidence="1">The sequence shown here is derived from an EMBL/GenBank/DDBJ whole genome shotgun (WGS) entry which is preliminary data.</text>
</comment>
<accession>A0A4Q7N046</accession>
<dbReference type="EMBL" id="SGXA01000001">
    <property type="protein sequence ID" value="RZS74937.1"/>
    <property type="molecule type" value="Genomic_DNA"/>
</dbReference>
<organism evidence="1 2">
    <name type="scientific">Pseudobacter ginsenosidimutans</name>
    <dbReference type="NCBI Taxonomy" id="661488"/>
    <lineage>
        <taxon>Bacteria</taxon>
        <taxon>Pseudomonadati</taxon>
        <taxon>Bacteroidota</taxon>
        <taxon>Chitinophagia</taxon>
        <taxon>Chitinophagales</taxon>
        <taxon>Chitinophagaceae</taxon>
        <taxon>Pseudobacter</taxon>
    </lineage>
</organism>
<gene>
    <name evidence="1" type="ORF">EV199_0789</name>
</gene>
<reference evidence="1 2" key="1">
    <citation type="submission" date="2019-02" db="EMBL/GenBank/DDBJ databases">
        <title>Genomic Encyclopedia of Type Strains, Phase IV (KMG-IV): sequencing the most valuable type-strain genomes for metagenomic binning, comparative biology and taxonomic classification.</title>
        <authorList>
            <person name="Goeker M."/>
        </authorList>
    </citation>
    <scope>NUCLEOTIDE SEQUENCE [LARGE SCALE GENOMIC DNA]</scope>
    <source>
        <strain evidence="1 2">DSM 18116</strain>
    </source>
</reference>
<sequence length="227" mass="27011">MDYSRLEFFISKPRMDKFLSAVMNSEQNAKKLYHINLNVSRSFYPILHMFEIALRNSMYERLTHHFSDPHWILQQKNGFMSDRSLAVSGFHMKHSVREAEEIVLNKYGLISSTRVMANQHFGFWTRLFDLAHYRLIGGSTIHCFPNRPSFANRRDIASKLNRIRSFRNRIYHNEPICFSGYCVNFDLATTIQREIYEVLQWMDQDLAAYVRHFDDIDSELVRLTELQ</sequence>
<evidence type="ECO:0000313" key="1">
    <source>
        <dbReference type="EMBL" id="RZS74937.1"/>
    </source>
</evidence>
<protein>
    <submittedName>
        <fullName evidence="1">Abi-like protein</fullName>
    </submittedName>
</protein>
<dbReference type="AlphaFoldDB" id="A0A4Q7N046"/>
<name>A0A4Q7N046_9BACT</name>
<dbReference type="Proteomes" id="UP000293874">
    <property type="component" value="Unassembled WGS sequence"/>
</dbReference>
<keyword evidence="2" id="KW-1185">Reference proteome</keyword>
<evidence type="ECO:0000313" key="2">
    <source>
        <dbReference type="Proteomes" id="UP000293874"/>
    </source>
</evidence>
<proteinExistence type="predicted"/>